<protein>
    <submittedName>
        <fullName evidence="8">Sodium:proton antiporter</fullName>
    </submittedName>
</protein>
<evidence type="ECO:0000256" key="3">
    <source>
        <dbReference type="ARBA" id="ARBA00022692"/>
    </source>
</evidence>
<evidence type="ECO:0000256" key="2">
    <source>
        <dbReference type="ARBA" id="ARBA00022475"/>
    </source>
</evidence>
<dbReference type="Pfam" id="PF03553">
    <property type="entry name" value="Na_H_antiporter"/>
    <property type="match status" value="1"/>
</dbReference>
<accession>A0ABS8C6B8</accession>
<organism evidence="8 9">
    <name type="scientific">Alishewanella maricola</name>
    <dbReference type="NCBI Taxonomy" id="2795740"/>
    <lineage>
        <taxon>Bacteria</taxon>
        <taxon>Pseudomonadati</taxon>
        <taxon>Pseudomonadota</taxon>
        <taxon>Gammaproteobacteria</taxon>
        <taxon>Alteromonadales</taxon>
        <taxon>Alteromonadaceae</taxon>
        <taxon>Alishewanella</taxon>
    </lineage>
</organism>
<evidence type="ECO:0000256" key="6">
    <source>
        <dbReference type="SAM" id="Phobius"/>
    </source>
</evidence>
<evidence type="ECO:0000256" key="4">
    <source>
        <dbReference type="ARBA" id="ARBA00022989"/>
    </source>
</evidence>
<keyword evidence="4 6" id="KW-1133">Transmembrane helix</keyword>
<evidence type="ECO:0000259" key="7">
    <source>
        <dbReference type="Pfam" id="PF03553"/>
    </source>
</evidence>
<dbReference type="PANTHER" id="PTHR43478:SF1">
    <property type="entry name" value="NA+_H+ ANTIPORTER NHAC-LIKE C-TERMINAL DOMAIN-CONTAINING PROTEIN"/>
    <property type="match status" value="1"/>
</dbReference>
<feature type="transmembrane region" description="Helical" evidence="6">
    <location>
        <begin position="128"/>
        <end position="148"/>
    </location>
</feature>
<gene>
    <name evidence="8" type="ORF">JAO78_013775</name>
</gene>
<dbReference type="EMBL" id="JAEINI020000011">
    <property type="protein sequence ID" value="MCB5227882.1"/>
    <property type="molecule type" value="Genomic_DNA"/>
</dbReference>
<feature type="transmembrane region" description="Helical" evidence="6">
    <location>
        <begin position="263"/>
        <end position="284"/>
    </location>
</feature>
<sequence>MAAIIQQIPHKTENILANWLTLLPAIVAIAVVLWRKEVILALLLSLCTAELLIFMQQGQGFGAGLLLDGSIQTLERIVAVTADDGNARILMFSLLVGGLLAYLRLSGGVTATVDFLVRKGIARSGRQAGLLTFGISFFTFIESNLSSLTKGISTRGLFDKFQMSRARLAYIIDSTSSPICIIILLNGWGAYVLGLLSTYELPMPAISVLLGSIPLNFYALFTLAVVLYTIISGKVYGPLKRVEQRASEQLPQTEIETPASHPAFMLLPLITLVGSMIGFMFLTGNGELVQGSGSRSVLYATVLACLVAYAMMIISRRFQHQQLVDMGFKGMSELLPVVTIVLLSMALGSSLKVLGTGTVIAGMVDQNIPHFLIPALLFLAGSLMSVTTGTSWGTFAILIPIGIPMVTLLNLPPQLVLAAILSGGIFGDHCSPISDSTAVSSVAAGCDLLEHVKTQLPYALFCGALALSAFAISGWLMI</sequence>
<keyword evidence="9" id="KW-1185">Reference proteome</keyword>
<feature type="domain" description="Na+/H+ antiporter NhaC-like C-terminal" evidence="7">
    <location>
        <begin position="195"/>
        <end position="475"/>
    </location>
</feature>
<keyword evidence="2" id="KW-1003">Cell membrane</keyword>
<proteinExistence type="predicted"/>
<dbReference type="InterPro" id="IPR018461">
    <property type="entry name" value="Na/H_Antiport_NhaC-like_C"/>
</dbReference>
<feature type="transmembrane region" description="Helical" evidence="6">
    <location>
        <begin position="208"/>
        <end position="231"/>
    </location>
</feature>
<comment type="subcellular location">
    <subcellularLocation>
        <location evidence="1">Cell membrane</location>
        <topology evidence="1">Multi-pass membrane protein</topology>
    </subcellularLocation>
</comment>
<evidence type="ECO:0000256" key="1">
    <source>
        <dbReference type="ARBA" id="ARBA00004651"/>
    </source>
</evidence>
<feature type="transmembrane region" description="Helical" evidence="6">
    <location>
        <begin position="392"/>
        <end position="411"/>
    </location>
</feature>
<feature type="transmembrane region" description="Helical" evidence="6">
    <location>
        <begin position="334"/>
        <end position="355"/>
    </location>
</feature>
<evidence type="ECO:0000256" key="5">
    <source>
        <dbReference type="ARBA" id="ARBA00023136"/>
    </source>
</evidence>
<feature type="transmembrane region" description="Helical" evidence="6">
    <location>
        <begin position="367"/>
        <end position="386"/>
    </location>
</feature>
<feature type="transmembrane region" description="Helical" evidence="6">
    <location>
        <begin position="458"/>
        <end position="477"/>
    </location>
</feature>
<keyword evidence="5 6" id="KW-0472">Membrane</keyword>
<dbReference type="Proteomes" id="UP000633814">
    <property type="component" value="Unassembled WGS sequence"/>
</dbReference>
<keyword evidence="3 6" id="KW-0812">Transmembrane</keyword>
<feature type="transmembrane region" description="Helical" evidence="6">
    <location>
        <begin position="15"/>
        <end position="34"/>
    </location>
</feature>
<feature type="transmembrane region" description="Helical" evidence="6">
    <location>
        <begin position="168"/>
        <end position="196"/>
    </location>
</feature>
<feature type="transmembrane region" description="Helical" evidence="6">
    <location>
        <begin position="89"/>
        <end position="116"/>
    </location>
</feature>
<reference evidence="8 9" key="1">
    <citation type="submission" date="2021-10" db="EMBL/GenBank/DDBJ databases">
        <title>Alishewanella koreense sp. nov. isolated from seawater of southwestern coast in South Korea and the proposal for the reclassification of Rheinheimera perlucida and Rheinheimera tuosuensis as Arsukibacterium perlucida and Arsukibacterium tuosuensis.</title>
        <authorList>
            <person name="Kim K.H."/>
            <person name="Ruan W."/>
            <person name="Kim K.R."/>
            <person name="Baek J.H."/>
            <person name="Jeon C.O."/>
        </authorList>
    </citation>
    <scope>NUCLEOTIDE SEQUENCE [LARGE SCALE GENOMIC DNA]</scope>
    <source>
        <strain evidence="8 9">16-MA</strain>
    </source>
</reference>
<evidence type="ECO:0000313" key="9">
    <source>
        <dbReference type="Proteomes" id="UP000633814"/>
    </source>
</evidence>
<dbReference type="PANTHER" id="PTHR43478">
    <property type="entry name" value="NA+/H+ ANTIPORTER-RELATED"/>
    <property type="match status" value="1"/>
</dbReference>
<comment type="caution">
    <text evidence="8">The sequence shown here is derived from an EMBL/GenBank/DDBJ whole genome shotgun (WGS) entry which is preliminary data.</text>
</comment>
<evidence type="ECO:0000313" key="8">
    <source>
        <dbReference type="EMBL" id="MCB5227882.1"/>
    </source>
</evidence>
<name>A0ABS8C6B8_9ALTE</name>
<dbReference type="RefSeq" id="WP_226751945.1">
    <property type="nucleotide sequence ID" value="NZ_JAEINI020000011.1"/>
</dbReference>
<feature type="transmembrane region" description="Helical" evidence="6">
    <location>
        <begin position="296"/>
        <end position="314"/>
    </location>
</feature>